<gene>
    <name evidence="2" type="ORF">NEOCIP111885_03233</name>
</gene>
<accession>A0A9C7GBS4</accession>
<protein>
    <recommendedName>
        <fullName evidence="4">ABC transporter permease</fullName>
    </recommendedName>
</protein>
<reference evidence="2" key="1">
    <citation type="submission" date="2021-10" db="EMBL/GenBank/DDBJ databases">
        <authorList>
            <person name="Criscuolo A."/>
        </authorList>
    </citation>
    <scope>NUCLEOTIDE SEQUENCE</scope>
    <source>
        <strain evidence="2">CIP111885</strain>
    </source>
</reference>
<comment type="caution">
    <text evidence="2">The sequence shown here is derived from an EMBL/GenBank/DDBJ whole genome shotgun (WGS) entry which is preliminary data.</text>
</comment>
<keyword evidence="1" id="KW-1133">Transmembrane helix</keyword>
<keyword evidence="1" id="KW-0472">Membrane</keyword>
<organism evidence="2 3">
    <name type="scientific">Pseudoneobacillus rhizosphaerae</name>
    <dbReference type="NCBI Taxonomy" id="2880968"/>
    <lineage>
        <taxon>Bacteria</taxon>
        <taxon>Bacillati</taxon>
        <taxon>Bacillota</taxon>
        <taxon>Bacilli</taxon>
        <taxon>Bacillales</taxon>
        <taxon>Bacillaceae</taxon>
        <taxon>Pseudoneobacillus</taxon>
    </lineage>
</organism>
<dbReference type="Pfam" id="PF12679">
    <property type="entry name" value="ABC2_membrane_2"/>
    <property type="match status" value="1"/>
</dbReference>
<feature type="transmembrane region" description="Helical" evidence="1">
    <location>
        <begin position="238"/>
        <end position="257"/>
    </location>
</feature>
<feature type="transmembrane region" description="Helical" evidence="1">
    <location>
        <begin position="112"/>
        <end position="134"/>
    </location>
</feature>
<feature type="transmembrane region" description="Helical" evidence="1">
    <location>
        <begin position="21"/>
        <end position="40"/>
    </location>
</feature>
<name>A0A9C7GBS4_9BACI</name>
<dbReference type="EMBL" id="CAKJTG010000020">
    <property type="protein sequence ID" value="CAG9609491.1"/>
    <property type="molecule type" value="Genomic_DNA"/>
</dbReference>
<dbReference type="GO" id="GO:0005886">
    <property type="term" value="C:plasma membrane"/>
    <property type="evidence" value="ECO:0007669"/>
    <property type="project" value="UniProtKB-SubCell"/>
</dbReference>
<evidence type="ECO:0000313" key="2">
    <source>
        <dbReference type="EMBL" id="CAG9609491.1"/>
    </source>
</evidence>
<evidence type="ECO:0008006" key="4">
    <source>
        <dbReference type="Google" id="ProtNLM"/>
    </source>
</evidence>
<feature type="transmembrane region" description="Helical" evidence="1">
    <location>
        <begin position="155"/>
        <end position="183"/>
    </location>
</feature>
<feature type="transmembrane region" description="Helical" evidence="1">
    <location>
        <begin position="203"/>
        <end position="226"/>
    </location>
</feature>
<sequence length="317" mass="35538">MASLVALIQNENMKIYRRVGTWVMIGLLVITVVAGCILSSKFGGTPSTTDWKADLVASNKQFEMDLANPDIPDTFKDMQRKQLEINEYRLEHNIEPVEGSTLWGWTIDAADIIMFITLFTVIVAASSVASEFSWGTIKLLMIRPATRGKILLSKYVSTIIFALVLLLILLITSMLIGGIVYGFQSLDIPHLAYQDGKVVERAMLAHVLSIYGLGSIQLIMMVTFAFMISTVFRSSSLAIGLAIFLMFMGVQVTFIIAQKFDWAKYILFANIDLTQYIDGVPMVKGMTMSFSIIMLVIYFIVFNVLSWFIFRKRDIAA</sequence>
<evidence type="ECO:0000256" key="1">
    <source>
        <dbReference type="SAM" id="Phobius"/>
    </source>
</evidence>
<keyword evidence="1" id="KW-0812">Transmembrane</keyword>
<keyword evidence="3" id="KW-1185">Reference proteome</keyword>
<dbReference type="PANTHER" id="PTHR37305:SF1">
    <property type="entry name" value="MEMBRANE PROTEIN"/>
    <property type="match status" value="1"/>
</dbReference>
<proteinExistence type="predicted"/>
<dbReference type="AlphaFoldDB" id="A0A9C7GBS4"/>
<dbReference type="GO" id="GO:0140359">
    <property type="term" value="F:ABC-type transporter activity"/>
    <property type="evidence" value="ECO:0007669"/>
    <property type="project" value="InterPro"/>
</dbReference>
<dbReference type="PANTHER" id="PTHR37305">
    <property type="entry name" value="INTEGRAL MEMBRANE PROTEIN-RELATED"/>
    <property type="match status" value="1"/>
</dbReference>
<feature type="transmembrane region" description="Helical" evidence="1">
    <location>
        <begin position="288"/>
        <end position="310"/>
    </location>
</feature>
<evidence type="ECO:0000313" key="3">
    <source>
        <dbReference type="Proteomes" id="UP000789845"/>
    </source>
</evidence>
<dbReference type="Proteomes" id="UP000789845">
    <property type="component" value="Unassembled WGS sequence"/>
</dbReference>